<reference evidence="7 8" key="1">
    <citation type="submission" date="2018-05" db="EMBL/GenBank/DDBJ databases">
        <title>Description of Sphingomonas pokkalii sp nov, isolated from the rhizosphere of saline tolerant pokkali rice and its draft genome analysis.</title>
        <authorList>
            <person name="Menon R."/>
            <person name="Kumari S."/>
            <person name="Rameshkumar N."/>
        </authorList>
    </citation>
    <scope>NUCLEOTIDE SEQUENCE [LARGE SCALE GENOMIC DNA]</scope>
    <source>
        <strain evidence="7 8">L3B27</strain>
    </source>
</reference>
<evidence type="ECO:0000256" key="1">
    <source>
        <dbReference type="ARBA" id="ARBA00022500"/>
    </source>
</evidence>
<dbReference type="Pfam" id="PF00015">
    <property type="entry name" value="MCPsignal"/>
    <property type="match status" value="1"/>
</dbReference>
<evidence type="ECO:0000313" key="7">
    <source>
        <dbReference type="EMBL" id="PVX29658.1"/>
    </source>
</evidence>
<dbReference type="SMART" id="SM00304">
    <property type="entry name" value="HAMP"/>
    <property type="match status" value="2"/>
</dbReference>
<comment type="caution">
    <text evidence="7">The sequence shown here is derived from an EMBL/GenBank/DDBJ whole genome shotgun (WGS) entry which is preliminary data.</text>
</comment>
<dbReference type="GO" id="GO:0016020">
    <property type="term" value="C:membrane"/>
    <property type="evidence" value="ECO:0007669"/>
    <property type="project" value="InterPro"/>
</dbReference>
<feature type="domain" description="HAMP" evidence="6">
    <location>
        <begin position="117"/>
        <end position="169"/>
    </location>
</feature>
<dbReference type="PROSITE" id="PS50111">
    <property type="entry name" value="CHEMOTAXIS_TRANSDUC_2"/>
    <property type="match status" value="1"/>
</dbReference>
<dbReference type="GO" id="GO:0007165">
    <property type="term" value="P:signal transduction"/>
    <property type="evidence" value="ECO:0007669"/>
    <property type="project" value="UniProtKB-KW"/>
</dbReference>
<dbReference type="Proteomes" id="UP000245890">
    <property type="component" value="Unassembled WGS sequence"/>
</dbReference>
<dbReference type="PROSITE" id="PS50885">
    <property type="entry name" value="HAMP"/>
    <property type="match status" value="1"/>
</dbReference>
<evidence type="ECO:0000259" key="5">
    <source>
        <dbReference type="PROSITE" id="PS50111"/>
    </source>
</evidence>
<evidence type="ECO:0000256" key="3">
    <source>
        <dbReference type="PROSITE-ProRule" id="PRU00284"/>
    </source>
</evidence>
<evidence type="ECO:0000259" key="6">
    <source>
        <dbReference type="PROSITE" id="PS50885"/>
    </source>
</evidence>
<dbReference type="SMART" id="SM00283">
    <property type="entry name" value="MA"/>
    <property type="match status" value="1"/>
</dbReference>
<keyword evidence="1" id="KW-0145">Chemotaxis</keyword>
<sequence>MLHWFEVKAPIREKLKFSFNAMLGVMLLLTVMNALLPTYVGLGLSLGVIGGAFAVTRRFSRAIADPYVATVLRMEGLAAGDLTSPIAHTDYEDCVGRISRGMLIFRDAAVAQKEAAEQQADVVRVLGASLQRLAAGDLTADVTVDFPGANAQLKTNFNEALASLRDLVRSVRISAETISNGASEIASASEDLSRRTEGAAASLEETVASISEMDQRLRGTATASTQTVARADGAIGSVEAGRSVADQAVSAMSRVSESAKGIDDVIEGLDKIAFQTRVLAMNAAVEAGRAGEAGRGFAVVADLVSALAMRAEEEAGRAREQLTATQTDVTAAVGMVQRVDDAFAAIANDVREVHDLLGSMATANQAQASSIGEITTAMNVMDQATQQNAAMVEETSAAARNLSGEVEALKVQAMAFTVDGGDGNARMNLPLKRPAIARTTVAPKARAAAAAAPAMAGGEGDWASF</sequence>
<dbReference type="Gene3D" id="1.10.287.950">
    <property type="entry name" value="Methyl-accepting chemotaxis protein"/>
    <property type="match status" value="1"/>
</dbReference>
<evidence type="ECO:0000256" key="4">
    <source>
        <dbReference type="SAM" id="Phobius"/>
    </source>
</evidence>
<keyword evidence="3" id="KW-0807">Transducer</keyword>
<name>A0A2U0SE50_9SPHN</name>
<accession>A0A2U0SE50</accession>
<gene>
    <name evidence="7" type="ORF">DD559_10280</name>
</gene>
<dbReference type="AlphaFoldDB" id="A0A2U0SE50"/>
<proteinExistence type="inferred from homology"/>
<dbReference type="GO" id="GO:0004888">
    <property type="term" value="F:transmembrane signaling receptor activity"/>
    <property type="evidence" value="ECO:0007669"/>
    <property type="project" value="InterPro"/>
</dbReference>
<dbReference type="InterPro" id="IPR004089">
    <property type="entry name" value="MCPsignal_dom"/>
</dbReference>
<dbReference type="InterPro" id="IPR051310">
    <property type="entry name" value="MCP_chemotaxis"/>
</dbReference>
<evidence type="ECO:0000313" key="8">
    <source>
        <dbReference type="Proteomes" id="UP000245890"/>
    </source>
</evidence>
<feature type="transmembrane region" description="Helical" evidence="4">
    <location>
        <begin position="21"/>
        <end position="54"/>
    </location>
</feature>
<protein>
    <submittedName>
        <fullName evidence="7">Chemotaxis protein</fullName>
    </submittedName>
</protein>
<comment type="similarity">
    <text evidence="2">Belongs to the methyl-accepting chemotaxis (MCP) protein family.</text>
</comment>
<dbReference type="PRINTS" id="PR00260">
    <property type="entry name" value="CHEMTRNSDUCR"/>
</dbReference>
<dbReference type="PANTHER" id="PTHR43531:SF11">
    <property type="entry name" value="METHYL-ACCEPTING CHEMOTAXIS PROTEIN 3"/>
    <property type="match status" value="1"/>
</dbReference>
<keyword evidence="4" id="KW-0472">Membrane</keyword>
<dbReference type="GO" id="GO:0006935">
    <property type="term" value="P:chemotaxis"/>
    <property type="evidence" value="ECO:0007669"/>
    <property type="project" value="UniProtKB-KW"/>
</dbReference>
<dbReference type="OrthoDB" id="5292010at2"/>
<evidence type="ECO:0000256" key="2">
    <source>
        <dbReference type="ARBA" id="ARBA00029447"/>
    </source>
</evidence>
<dbReference type="InterPro" id="IPR004090">
    <property type="entry name" value="Chemotax_Me-accpt_rcpt"/>
</dbReference>
<keyword evidence="4" id="KW-1133">Transmembrane helix</keyword>
<keyword evidence="8" id="KW-1185">Reference proteome</keyword>
<keyword evidence="4" id="KW-0812">Transmembrane</keyword>
<feature type="domain" description="Methyl-accepting transducer" evidence="5">
    <location>
        <begin position="174"/>
        <end position="403"/>
    </location>
</feature>
<dbReference type="RefSeq" id="WP_116469092.1">
    <property type="nucleotide sequence ID" value="NZ_QENQ01000001.1"/>
</dbReference>
<dbReference type="InterPro" id="IPR003660">
    <property type="entry name" value="HAMP_dom"/>
</dbReference>
<dbReference type="PANTHER" id="PTHR43531">
    <property type="entry name" value="PROTEIN ICFG"/>
    <property type="match status" value="1"/>
</dbReference>
<dbReference type="EMBL" id="QENQ01000001">
    <property type="protein sequence ID" value="PVX29658.1"/>
    <property type="molecule type" value="Genomic_DNA"/>
</dbReference>
<dbReference type="SUPFAM" id="SSF58104">
    <property type="entry name" value="Methyl-accepting chemotaxis protein (MCP) signaling domain"/>
    <property type="match status" value="1"/>
</dbReference>
<organism evidence="7 8">
    <name type="scientific">Sphingomonas pokkalii</name>
    <dbReference type="NCBI Taxonomy" id="2175090"/>
    <lineage>
        <taxon>Bacteria</taxon>
        <taxon>Pseudomonadati</taxon>
        <taxon>Pseudomonadota</taxon>
        <taxon>Alphaproteobacteria</taxon>
        <taxon>Sphingomonadales</taxon>
        <taxon>Sphingomonadaceae</taxon>
        <taxon>Sphingomonas</taxon>
    </lineage>
</organism>